<evidence type="ECO:0000313" key="3">
    <source>
        <dbReference type="Proteomes" id="UP000796880"/>
    </source>
</evidence>
<keyword evidence="3" id="KW-1185">Reference proteome</keyword>
<name>A0A8K0HKB0_9ROSA</name>
<dbReference type="Proteomes" id="UP000796880">
    <property type="component" value="Unassembled WGS sequence"/>
</dbReference>
<dbReference type="EMBL" id="VOIH02000002">
    <property type="protein sequence ID" value="KAF3453789.1"/>
    <property type="molecule type" value="Genomic_DNA"/>
</dbReference>
<protein>
    <submittedName>
        <fullName evidence="2">Uncharacterized protein</fullName>
    </submittedName>
</protein>
<proteinExistence type="predicted"/>
<feature type="region of interest" description="Disordered" evidence="1">
    <location>
        <begin position="1"/>
        <end position="49"/>
    </location>
</feature>
<sequence>MARAHRAKATRPGHTLPRPHGQGTPAKATRPGHTLPRPHGQGTPCQGHTAKAHRAMLNVDANNMCVPMEICTNVVDMGANVKMKKKMKKEMKMENEDKMNSIGVGQEDEIEVWASVKKKIVWVWASVKRMKKNVGAKAVKRMKKKKCVVVLQNGHINIMWCRSMGTSVDQNRK</sequence>
<gene>
    <name evidence="2" type="ORF">FNV43_RR04230</name>
</gene>
<accession>A0A8K0HKB0</accession>
<dbReference type="AlphaFoldDB" id="A0A8K0HKB0"/>
<feature type="compositionally biased region" description="Basic residues" evidence="1">
    <location>
        <begin position="1"/>
        <end position="11"/>
    </location>
</feature>
<reference evidence="2" key="1">
    <citation type="submission" date="2020-03" db="EMBL/GenBank/DDBJ databases">
        <title>A high-quality chromosome-level genome assembly of a woody plant with both climbing and erect habits, Rhamnella rubrinervis.</title>
        <authorList>
            <person name="Lu Z."/>
            <person name="Yang Y."/>
            <person name="Zhu X."/>
            <person name="Sun Y."/>
        </authorList>
    </citation>
    <scope>NUCLEOTIDE SEQUENCE</scope>
    <source>
        <strain evidence="2">BYM</strain>
        <tissue evidence="2">Leaf</tissue>
    </source>
</reference>
<comment type="caution">
    <text evidence="2">The sequence shown here is derived from an EMBL/GenBank/DDBJ whole genome shotgun (WGS) entry which is preliminary data.</text>
</comment>
<organism evidence="2 3">
    <name type="scientific">Rhamnella rubrinervis</name>
    <dbReference type="NCBI Taxonomy" id="2594499"/>
    <lineage>
        <taxon>Eukaryota</taxon>
        <taxon>Viridiplantae</taxon>
        <taxon>Streptophyta</taxon>
        <taxon>Embryophyta</taxon>
        <taxon>Tracheophyta</taxon>
        <taxon>Spermatophyta</taxon>
        <taxon>Magnoliopsida</taxon>
        <taxon>eudicotyledons</taxon>
        <taxon>Gunneridae</taxon>
        <taxon>Pentapetalae</taxon>
        <taxon>rosids</taxon>
        <taxon>fabids</taxon>
        <taxon>Rosales</taxon>
        <taxon>Rhamnaceae</taxon>
        <taxon>rhamnoid group</taxon>
        <taxon>Rhamneae</taxon>
        <taxon>Rhamnella</taxon>
    </lineage>
</organism>
<evidence type="ECO:0000313" key="2">
    <source>
        <dbReference type="EMBL" id="KAF3453789.1"/>
    </source>
</evidence>
<evidence type="ECO:0000256" key="1">
    <source>
        <dbReference type="SAM" id="MobiDB-lite"/>
    </source>
</evidence>